<dbReference type="GeneID" id="20318999"/>
<evidence type="ECO:0000313" key="1">
    <source>
        <dbReference type="EMBL" id="KER28359.1"/>
    </source>
</evidence>
<dbReference type="AlphaFoldDB" id="A0A075AG39"/>
<dbReference type="RefSeq" id="XP_009167919.1">
    <property type="nucleotide sequence ID" value="XM_009169655.1"/>
</dbReference>
<organism evidence="1 2">
    <name type="scientific">Opisthorchis viverrini</name>
    <name type="common">Southeast Asian liver fluke</name>
    <dbReference type="NCBI Taxonomy" id="6198"/>
    <lineage>
        <taxon>Eukaryota</taxon>
        <taxon>Metazoa</taxon>
        <taxon>Spiralia</taxon>
        <taxon>Lophotrochozoa</taxon>
        <taxon>Platyhelminthes</taxon>
        <taxon>Trematoda</taxon>
        <taxon>Digenea</taxon>
        <taxon>Opisthorchiida</taxon>
        <taxon>Opisthorchiata</taxon>
        <taxon>Opisthorchiidae</taxon>
        <taxon>Opisthorchis</taxon>
    </lineage>
</organism>
<dbReference type="CTD" id="20318999"/>
<sequence>MALTSVGRHILQRLQPDAVGITRSPSCKASSTNNTQTFRNILHTPLPRQGHGKQHSLQQMMVGHTQYMSQLTQLLVLDAFFNKISRCITRKSLSNCPVTDSPTLTHTSYCTGTTIVEQLKTSQFHRPNSPILTSIQQNSPHSSLPSLTDRLRCLHSEESRTTSYPCSGNVVEGVS</sequence>
<accession>A0A075AG39</accession>
<keyword evidence="2" id="KW-1185">Reference proteome</keyword>
<dbReference type="EMBL" id="KL596701">
    <property type="protein sequence ID" value="KER28359.1"/>
    <property type="molecule type" value="Genomic_DNA"/>
</dbReference>
<reference evidence="1 2" key="1">
    <citation type="submission" date="2013-11" db="EMBL/GenBank/DDBJ databases">
        <title>Opisthorchis viverrini - life in the bile duct.</title>
        <authorList>
            <person name="Young N.D."/>
            <person name="Nagarajan N."/>
            <person name="Lin S.J."/>
            <person name="Korhonen P.K."/>
            <person name="Jex A.R."/>
            <person name="Hall R.S."/>
            <person name="Safavi-Hemami H."/>
            <person name="Kaewkong W."/>
            <person name="Bertrand D."/>
            <person name="Gao S."/>
            <person name="Seet Q."/>
            <person name="Wongkham S."/>
            <person name="Teh B.T."/>
            <person name="Wongkham C."/>
            <person name="Intapan P.M."/>
            <person name="Maleewong W."/>
            <person name="Yang X."/>
            <person name="Hu M."/>
            <person name="Wang Z."/>
            <person name="Hofmann A."/>
            <person name="Sternberg P.W."/>
            <person name="Tan P."/>
            <person name="Wang J."/>
            <person name="Gasser R.B."/>
        </authorList>
    </citation>
    <scope>NUCLEOTIDE SEQUENCE [LARGE SCALE GENOMIC DNA]</scope>
</reference>
<dbReference type="KEGG" id="ovi:T265_04817"/>
<dbReference type="Proteomes" id="UP000054324">
    <property type="component" value="Unassembled WGS sequence"/>
</dbReference>
<proteinExistence type="predicted"/>
<protein>
    <submittedName>
        <fullName evidence="1">Uncharacterized protein</fullName>
    </submittedName>
</protein>
<evidence type="ECO:0000313" key="2">
    <source>
        <dbReference type="Proteomes" id="UP000054324"/>
    </source>
</evidence>
<gene>
    <name evidence="1" type="ORF">T265_04817</name>
</gene>
<name>A0A075AG39_OPIVI</name>